<organism evidence="2 3">
    <name type="scientific">Methylobacterium indicum</name>
    <dbReference type="NCBI Taxonomy" id="1775910"/>
    <lineage>
        <taxon>Bacteria</taxon>
        <taxon>Pseudomonadati</taxon>
        <taxon>Pseudomonadota</taxon>
        <taxon>Alphaproteobacteria</taxon>
        <taxon>Hyphomicrobiales</taxon>
        <taxon>Methylobacteriaceae</taxon>
        <taxon>Methylobacterium</taxon>
    </lineage>
</organism>
<dbReference type="EMBL" id="AP024145">
    <property type="protein sequence ID" value="BCM85695.1"/>
    <property type="molecule type" value="Genomic_DNA"/>
</dbReference>
<name>A0A8H8WWJ7_9HYPH</name>
<gene>
    <name evidence="2" type="ORF">mvi_41560</name>
</gene>
<sequence>MRRLVPTTALAACLALLGTGPAPAEQDMLLGADMASPAMTRAEMTRADVEALIARAAGRPIDLSDKALSGLDLSGLDLRGANLRTARLNRVNLRGADLSGANLEQAWIIKADLTGAKLVGARMFGITAREANLTGADLSRAVPIGDFRGATMRGATLVGLRGGADLRNQSMGLMRAVFVSVNLSGANLTGADLGRARLDFANLAGADLTDVALTGADLSGADLTGATVAGADFRSVDVGGAKLVDLKGQDRARDWAQRVNADRAVLRRPE</sequence>
<protein>
    <recommendedName>
        <fullName evidence="4">Pentapeptide repeat-containing protein</fullName>
    </recommendedName>
</protein>
<dbReference type="PANTHER" id="PTHR14136">
    <property type="entry name" value="BTB_POZ DOMAIN-CONTAINING PROTEIN KCTD9"/>
    <property type="match status" value="1"/>
</dbReference>
<evidence type="ECO:0008006" key="4">
    <source>
        <dbReference type="Google" id="ProtNLM"/>
    </source>
</evidence>
<dbReference type="Proteomes" id="UP000663508">
    <property type="component" value="Chromosome"/>
</dbReference>
<evidence type="ECO:0000256" key="1">
    <source>
        <dbReference type="SAM" id="SignalP"/>
    </source>
</evidence>
<dbReference type="RefSeq" id="WP_207178649.1">
    <property type="nucleotide sequence ID" value="NZ_AP024145.1"/>
</dbReference>
<feature type="signal peptide" evidence="1">
    <location>
        <begin position="1"/>
        <end position="24"/>
    </location>
</feature>
<dbReference type="PANTHER" id="PTHR14136:SF17">
    <property type="entry name" value="BTB_POZ DOMAIN-CONTAINING PROTEIN KCTD9"/>
    <property type="match status" value="1"/>
</dbReference>
<accession>A0A8H8WWJ7</accession>
<dbReference type="KEGG" id="mind:mvi_41560"/>
<dbReference type="SUPFAM" id="SSF141571">
    <property type="entry name" value="Pentapeptide repeat-like"/>
    <property type="match status" value="1"/>
</dbReference>
<dbReference type="Pfam" id="PF00805">
    <property type="entry name" value="Pentapeptide"/>
    <property type="match status" value="3"/>
</dbReference>
<dbReference type="AlphaFoldDB" id="A0A8H8WWJ7"/>
<dbReference type="InterPro" id="IPR001646">
    <property type="entry name" value="5peptide_repeat"/>
</dbReference>
<dbReference type="Gene3D" id="2.160.20.80">
    <property type="entry name" value="E3 ubiquitin-protein ligase SopA"/>
    <property type="match status" value="2"/>
</dbReference>
<evidence type="ECO:0000313" key="2">
    <source>
        <dbReference type="EMBL" id="BCM85695.1"/>
    </source>
</evidence>
<keyword evidence="1" id="KW-0732">Signal</keyword>
<proteinExistence type="predicted"/>
<feature type="chain" id="PRO_5034447598" description="Pentapeptide repeat-containing protein" evidence="1">
    <location>
        <begin position="25"/>
        <end position="270"/>
    </location>
</feature>
<evidence type="ECO:0000313" key="3">
    <source>
        <dbReference type="Proteomes" id="UP000663508"/>
    </source>
</evidence>
<reference evidence="2" key="1">
    <citation type="submission" date="2020-11" db="EMBL/GenBank/DDBJ databases">
        <title>Complete genome sequence of a novel pathogenic Methylobacterium strain isolated from rice in Vietnam.</title>
        <authorList>
            <person name="Lai K."/>
            <person name="Okazaki S."/>
            <person name="Higashi K."/>
            <person name="Mori H."/>
            <person name="Toyoda A."/>
            <person name="Kurokawa K."/>
        </authorList>
    </citation>
    <scope>NUCLEOTIDE SEQUENCE</scope>
    <source>
        <strain evidence="2">VL1</strain>
    </source>
</reference>
<dbReference type="InterPro" id="IPR051082">
    <property type="entry name" value="Pentapeptide-BTB/POZ_domain"/>
</dbReference>